<feature type="compositionally biased region" description="Low complexity" evidence="1">
    <location>
        <begin position="39"/>
        <end position="53"/>
    </location>
</feature>
<dbReference type="PaxDb" id="39947-A0A0P0X835"/>
<feature type="region of interest" description="Disordered" evidence="1">
    <location>
        <begin position="1"/>
        <end position="53"/>
    </location>
</feature>
<evidence type="ECO:0000256" key="1">
    <source>
        <dbReference type="SAM" id="MobiDB-lite"/>
    </source>
</evidence>
<evidence type="ECO:0000313" key="3">
    <source>
        <dbReference type="Proteomes" id="UP000059680"/>
    </source>
</evidence>
<proteinExistence type="predicted"/>
<accession>A0A0P0X835</accession>
<feature type="compositionally biased region" description="Basic and acidic residues" evidence="1">
    <location>
        <begin position="1"/>
        <end position="11"/>
    </location>
</feature>
<dbReference type="AlphaFoldDB" id="A0A0P0X835"/>
<reference evidence="2 3" key="3">
    <citation type="journal article" date="2013" name="Rice">
        <title>Improvement of the Oryza sativa Nipponbare reference genome using next generation sequence and optical map data.</title>
        <authorList>
            <person name="Kawahara Y."/>
            <person name="de la Bastide M."/>
            <person name="Hamilton J.P."/>
            <person name="Kanamori H."/>
            <person name="McCombie W.R."/>
            <person name="Ouyang S."/>
            <person name="Schwartz D.C."/>
            <person name="Tanaka T."/>
            <person name="Wu J."/>
            <person name="Zhou S."/>
            <person name="Childs K.L."/>
            <person name="Davidson R.M."/>
            <person name="Lin H."/>
            <person name="Quesada-Ocampo L."/>
            <person name="Vaillancourt B."/>
            <person name="Sakai H."/>
            <person name="Lee S.S."/>
            <person name="Kim J."/>
            <person name="Numa H."/>
            <person name="Itoh T."/>
            <person name="Buell C.R."/>
            <person name="Matsumoto T."/>
        </authorList>
    </citation>
    <scope>NUCLEOTIDE SEQUENCE [LARGE SCALE GENOMIC DNA]</scope>
    <source>
        <strain evidence="3">cv. Nipponbare</strain>
    </source>
</reference>
<gene>
    <name evidence="2" type="ordered locus">Os07g0585125</name>
    <name evidence="2" type="ORF">OSNPB_070585125</name>
</gene>
<dbReference type="Proteomes" id="UP000059680">
    <property type="component" value="Chromosome 7"/>
</dbReference>
<protein>
    <submittedName>
        <fullName evidence="2">Os07g0585125 protein</fullName>
    </submittedName>
</protein>
<sequence>MLEDRGERGEVVDGLEEEEARAGKEKRRLASPSLSLPGAVAARAVSPPSSSAIKPSATKLLHRWRLPFFGGRRRVVRGRAPSLAAPPVGTAAAWLLGR</sequence>
<evidence type="ECO:0000313" key="2">
    <source>
        <dbReference type="EMBL" id="BAT02376.1"/>
    </source>
</evidence>
<organism evidence="2 3">
    <name type="scientific">Oryza sativa subsp. japonica</name>
    <name type="common">Rice</name>
    <dbReference type="NCBI Taxonomy" id="39947"/>
    <lineage>
        <taxon>Eukaryota</taxon>
        <taxon>Viridiplantae</taxon>
        <taxon>Streptophyta</taxon>
        <taxon>Embryophyta</taxon>
        <taxon>Tracheophyta</taxon>
        <taxon>Spermatophyta</taxon>
        <taxon>Magnoliopsida</taxon>
        <taxon>Liliopsida</taxon>
        <taxon>Poales</taxon>
        <taxon>Poaceae</taxon>
        <taxon>BOP clade</taxon>
        <taxon>Oryzoideae</taxon>
        <taxon>Oryzeae</taxon>
        <taxon>Oryzinae</taxon>
        <taxon>Oryza</taxon>
        <taxon>Oryza sativa</taxon>
    </lineage>
</organism>
<name>A0A0P0X835_ORYSJ</name>
<dbReference type="InParanoid" id="A0A0P0X835"/>
<dbReference type="EMBL" id="AP014963">
    <property type="protein sequence ID" value="BAT02376.1"/>
    <property type="molecule type" value="Genomic_DNA"/>
</dbReference>
<reference evidence="3" key="1">
    <citation type="journal article" date="2005" name="Nature">
        <title>The map-based sequence of the rice genome.</title>
        <authorList>
            <consortium name="International rice genome sequencing project (IRGSP)"/>
            <person name="Matsumoto T."/>
            <person name="Wu J."/>
            <person name="Kanamori H."/>
            <person name="Katayose Y."/>
            <person name="Fujisawa M."/>
            <person name="Namiki N."/>
            <person name="Mizuno H."/>
            <person name="Yamamoto K."/>
            <person name="Antonio B.A."/>
            <person name="Baba T."/>
            <person name="Sakata K."/>
            <person name="Nagamura Y."/>
            <person name="Aoki H."/>
            <person name="Arikawa K."/>
            <person name="Arita K."/>
            <person name="Bito T."/>
            <person name="Chiden Y."/>
            <person name="Fujitsuka N."/>
            <person name="Fukunaka R."/>
            <person name="Hamada M."/>
            <person name="Harada C."/>
            <person name="Hayashi A."/>
            <person name="Hijishita S."/>
            <person name="Honda M."/>
            <person name="Hosokawa S."/>
            <person name="Ichikawa Y."/>
            <person name="Idonuma A."/>
            <person name="Iijima M."/>
            <person name="Ikeda M."/>
            <person name="Ikeno M."/>
            <person name="Ito K."/>
            <person name="Ito S."/>
            <person name="Ito T."/>
            <person name="Ito Y."/>
            <person name="Ito Y."/>
            <person name="Iwabuchi A."/>
            <person name="Kamiya K."/>
            <person name="Karasawa W."/>
            <person name="Kurita K."/>
            <person name="Katagiri S."/>
            <person name="Kikuta A."/>
            <person name="Kobayashi H."/>
            <person name="Kobayashi N."/>
            <person name="Machita K."/>
            <person name="Maehara T."/>
            <person name="Masukawa M."/>
            <person name="Mizubayashi T."/>
            <person name="Mukai Y."/>
            <person name="Nagasaki H."/>
            <person name="Nagata Y."/>
            <person name="Naito S."/>
            <person name="Nakashima M."/>
            <person name="Nakama Y."/>
            <person name="Nakamichi Y."/>
            <person name="Nakamura M."/>
            <person name="Meguro A."/>
            <person name="Negishi M."/>
            <person name="Ohta I."/>
            <person name="Ohta T."/>
            <person name="Okamoto M."/>
            <person name="Ono N."/>
            <person name="Saji S."/>
            <person name="Sakaguchi M."/>
            <person name="Sakai K."/>
            <person name="Shibata M."/>
            <person name="Shimokawa T."/>
            <person name="Song J."/>
            <person name="Takazaki Y."/>
            <person name="Terasawa K."/>
            <person name="Tsugane M."/>
            <person name="Tsuji K."/>
            <person name="Ueda S."/>
            <person name="Waki K."/>
            <person name="Yamagata H."/>
            <person name="Yamamoto M."/>
            <person name="Yamamoto S."/>
            <person name="Yamane H."/>
            <person name="Yoshiki S."/>
            <person name="Yoshihara R."/>
            <person name="Yukawa K."/>
            <person name="Zhong H."/>
            <person name="Yano M."/>
            <person name="Yuan Q."/>
            <person name="Ouyang S."/>
            <person name="Liu J."/>
            <person name="Jones K.M."/>
            <person name="Gansberger K."/>
            <person name="Moffat K."/>
            <person name="Hill J."/>
            <person name="Bera J."/>
            <person name="Fadrosh D."/>
            <person name="Jin S."/>
            <person name="Johri S."/>
            <person name="Kim M."/>
            <person name="Overton L."/>
            <person name="Reardon M."/>
            <person name="Tsitrin T."/>
            <person name="Vuong H."/>
            <person name="Weaver B."/>
            <person name="Ciecko A."/>
            <person name="Tallon L."/>
            <person name="Jackson J."/>
            <person name="Pai G."/>
            <person name="Aken S.V."/>
            <person name="Utterback T."/>
            <person name="Reidmuller S."/>
            <person name="Feldblyum T."/>
            <person name="Hsiao J."/>
            <person name="Zismann V."/>
            <person name="Iobst S."/>
            <person name="de Vazeille A.R."/>
            <person name="Buell C.R."/>
            <person name="Ying K."/>
            <person name="Li Y."/>
            <person name="Lu T."/>
            <person name="Huang Y."/>
            <person name="Zhao Q."/>
            <person name="Feng Q."/>
            <person name="Zhang L."/>
            <person name="Zhu J."/>
            <person name="Weng Q."/>
            <person name="Mu J."/>
            <person name="Lu Y."/>
            <person name="Fan D."/>
            <person name="Liu Y."/>
            <person name="Guan J."/>
            <person name="Zhang Y."/>
            <person name="Yu S."/>
            <person name="Liu X."/>
            <person name="Zhang Y."/>
            <person name="Hong G."/>
            <person name="Han B."/>
            <person name="Choisne N."/>
            <person name="Demange N."/>
            <person name="Orjeda G."/>
            <person name="Samain S."/>
            <person name="Cattolico L."/>
            <person name="Pelletier E."/>
            <person name="Couloux A."/>
            <person name="Segurens B."/>
            <person name="Wincker P."/>
            <person name="D'Hont A."/>
            <person name="Scarpelli C."/>
            <person name="Weissenbach J."/>
            <person name="Salanoubat M."/>
            <person name="Quetier F."/>
            <person name="Yu Y."/>
            <person name="Kim H.R."/>
            <person name="Rambo T."/>
            <person name="Currie J."/>
            <person name="Collura K."/>
            <person name="Luo M."/>
            <person name="Yang T."/>
            <person name="Ammiraju J.S.S."/>
            <person name="Engler F."/>
            <person name="Soderlund C."/>
            <person name="Wing R.A."/>
            <person name="Palmer L.E."/>
            <person name="de la Bastide M."/>
            <person name="Spiegel L."/>
            <person name="Nascimento L."/>
            <person name="Zutavern T."/>
            <person name="O'Shaughnessy A."/>
            <person name="Dike S."/>
            <person name="Dedhia N."/>
            <person name="Preston R."/>
            <person name="Balija V."/>
            <person name="McCombie W.R."/>
            <person name="Chow T."/>
            <person name="Chen H."/>
            <person name="Chung M."/>
            <person name="Chen C."/>
            <person name="Shaw J."/>
            <person name="Wu H."/>
            <person name="Hsiao K."/>
            <person name="Chao Y."/>
            <person name="Chu M."/>
            <person name="Cheng C."/>
            <person name="Hour A."/>
            <person name="Lee P."/>
            <person name="Lin S."/>
            <person name="Lin Y."/>
            <person name="Liou J."/>
            <person name="Liu S."/>
            <person name="Hsing Y."/>
            <person name="Raghuvanshi S."/>
            <person name="Mohanty A."/>
            <person name="Bharti A.K."/>
            <person name="Gaur A."/>
            <person name="Gupta V."/>
            <person name="Kumar D."/>
            <person name="Ravi V."/>
            <person name="Vij S."/>
            <person name="Kapur A."/>
            <person name="Khurana P."/>
            <person name="Khurana P."/>
            <person name="Khurana J.P."/>
            <person name="Tyagi A.K."/>
            <person name="Gaikwad K."/>
            <person name="Singh A."/>
            <person name="Dalal V."/>
            <person name="Srivastava S."/>
            <person name="Dixit A."/>
            <person name="Pal A.K."/>
            <person name="Ghazi I.A."/>
            <person name="Yadav M."/>
            <person name="Pandit A."/>
            <person name="Bhargava A."/>
            <person name="Sureshbabu K."/>
            <person name="Batra K."/>
            <person name="Sharma T.R."/>
            <person name="Mohapatra T."/>
            <person name="Singh N.K."/>
            <person name="Messing J."/>
            <person name="Nelson A.B."/>
            <person name="Fuks G."/>
            <person name="Kavchok S."/>
            <person name="Keizer G."/>
            <person name="Linton E."/>
            <person name="Llaca V."/>
            <person name="Song R."/>
            <person name="Tanyolac B."/>
            <person name="Young S."/>
            <person name="Ho-Il K."/>
            <person name="Hahn J.H."/>
            <person name="Sangsakoo G."/>
            <person name="Vanavichit A."/>
            <person name="de Mattos Luiz.A.T."/>
            <person name="Zimmer P.D."/>
            <person name="Malone G."/>
            <person name="Dellagostin O."/>
            <person name="de Oliveira A.C."/>
            <person name="Bevan M."/>
            <person name="Bancroft I."/>
            <person name="Minx P."/>
            <person name="Cordum H."/>
            <person name="Wilson R."/>
            <person name="Cheng Z."/>
            <person name="Jin W."/>
            <person name="Jiang J."/>
            <person name="Leong S.A."/>
            <person name="Iwama H."/>
            <person name="Gojobori T."/>
            <person name="Itoh T."/>
            <person name="Niimura Y."/>
            <person name="Fujii Y."/>
            <person name="Habara T."/>
            <person name="Sakai H."/>
            <person name="Sato Y."/>
            <person name="Wilson G."/>
            <person name="Kumar K."/>
            <person name="McCouch S."/>
            <person name="Juretic N."/>
            <person name="Hoen D."/>
            <person name="Wright S."/>
            <person name="Bruskiewich R."/>
            <person name="Bureau T."/>
            <person name="Miyao A."/>
            <person name="Hirochika H."/>
            <person name="Nishikawa T."/>
            <person name="Kadowaki K."/>
            <person name="Sugiura M."/>
            <person name="Burr B."/>
            <person name="Sasaki T."/>
        </authorList>
    </citation>
    <scope>NUCLEOTIDE SEQUENCE [LARGE SCALE GENOMIC DNA]</scope>
    <source>
        <strain evidence="3">cv. Nipponbare</strain>
    </source>
</reference>
<reference evidence="2 3" key="2">
    <citation type="journal article" date="2013" name="Plant Cell Physiol.">
        <title>Rice Annotation Project Database (RAP-DB): an integrative and interactive database for rice genomics.</title>
        <authorList>
            <person name="Sakai H."/>
            <person name="Lee S.S."/>
            <person name="Tanaka T."/>
            <person name="Numa H."/>
            <person name="Kim J."/>
            <person name="Kawahara Y."/>
            <person name="Wakimoto H."/>
            <person name="Yang C.C."/>
            <person name="Iwamoto M."/>
            <person name="Abe T."/>
            <person name="Yamada Y."/>
            <person name="Muto A."/>
            <person name="Inokuchi H."/>
            <person name="Ikemura T."/>
            <person name="Matsumoto T."/>
            <person name="Sasaki T."/>
            <person name="Itoh T."/>
        </authorList>
    </citation>
    <scope>NUCLEOTIDE SEQUENCE [LARGE SCALE GENOMIC DNA]</scope>
    <source>
        <strain evidence="3">cv. Nipponbare</strain>
    </source>
</reference>
<keyword evidence="3" id="KW-1185">Reference proteome</keyword>